<dbReference type="InterPro" id="IPR013216">
    <property type="entry name" value="Methyltransf_11"/>
</dbReference>
<name>A0A6J4RVN2_9ACTN</name>
<evidence type="ECO:0000313" key="2">
    <source>
        <dbReference type="EMBL" id="CAA9482266.1"/>
    </source>
</evidence>
<accession>A0A6J4RVN2</accession>
<feature type="domain" description="Methyltransferase type 11" evidence="1">
    <location>
        <begin position="59"/>
        <end position="151"/>
    </location>
</feature>
<dbReference type="PANTHER" id="PTHR43591:SF24">
    <property type="entry name" value="2-METHOXY-6-POLYPRENYL-1,4-BENZOQUINOL METHYLASE, MITOCHONDRIAL"/>
    <property type="match status" value="1"/>
</dbReference>
<dbReference type="CDD" id="cd02440">
    <property type="entry name" value="AdoMet_MTases"/>
    <property type="match status" value="1"/>
</dbReference>
<dbReference type="SUPFAM" id="SSF53335">
    <property type="entry name" value="S-adenosyl-L-methionine-dependent methyltransferases"/>
    <property type="match status" value="1"/>
</dbReference>
<protein>
    <recommendedName>
        <fullName evidence="1">Methyltransferase type 11 domain-containing protein</fullName>
    </recommendedName>
</protein>
<dbReference type="GO" id="GO:0008757">
    <property type="term" value="F:S-adenosylmethionine-dependent methyltransferase activity"/>
    <property type="evidence" value="ECO:0007669"/>
    <property type="project" value="InterPro"/>
</dbReference>
<sequence length="167" mass="17656">MLGLSRTKLGHGHVDTERLTARLAHAWDAASRTSLLRALEPVAEVVADAARVAHTTQILDVGAGDGNVALACAARGARVDACDLSVAMCRRGRARTGDGVTWRRGDAQRLPYPDARFDVVVSAFGAAEAPRPERAARELARVGRPGGRVVLAAWVPRGLPGRVPEVV</sequence>
<evidence type="ECO:0000259" key="1">
    <source>
        <dbReference type="Pfam" id="PF08241"/>
    </source>
</evidence>
<dbReference type="EMBL" id="CADCVQ010000047">
    <property type="protein sequence ID" value="CAA9482266.1"/>
    <property type="molecule type" value="Genomic_DNA"/>
</dbReference>
<gene>
    <name evidence="2" type="ORF">AVDCRST_MAG67-945</name>
</gene>
<dbReference type="InterPro" id="IPR029063">
    <property type="entry name" value="SAM-dependent_MTases_sf"/>
</dbReference>
<reference evidence="2" key="1">
    <citation type="submission" date="2020-02" db="EMBL/GenBank/DDBJ databases">
        <authorList>
            <person name="Meier V. D."/>
        </authorList>
    </citation>
    <scope>NUCLEOTIDE SEQUENCE</scope>
    <source>
        <strain evidence="2">AVDCRST_MAG67</strain>
    </source>
</reference>
<feature type="non-terminal residue" evidence="2">
    <location>
        <position position="167"/>
    </location>
</feature>
<dbReference type="Gene3D" id="3.40.50.150">
    <property type="entry name" value="Vaccinia Virus protein VP39"/>
    <property type="match status" value="1"/>
</dbReference>
<dbReference type="PANTHER" id="PTHR43591">
    <property type="entry name" value="METHYLTRANSFERASE"/>
    <property type="match status" value="1"/>
</dbReference>
<proteinExistence type="predicted"/>
<dbReference type="Pfam" id="PF08241">
    <property type="entry name" value="Methyltransf_11"/>
    <property type="match status" value="1"/>
</dbReference>
<dbReference type="AlphaFoldDB" id="A0A6J4RVN2"/>
<organism evidence="2">
    <name type="scientific">uncultured Solirubrobacteraceae bacterium</name>
    <dbReference type="NCBI Taxonomy" id="1162706"/>
    <lineage>
        <taxon>Bacteria</taxon>
        <taxon>Bacillati</taxon>
        <taxon>Actinomycetota</taxon>
        <taxon>Thermoleophilia</taxon>
        <taxon>Solirubrobacterales</taxon>
        <taxon>Solirubrobacteraceae</taxon>
        <taxon>environmental samples</taxon>
    </lineage>
</organism>